<gene>
    <name evidence="2" type="ORF">D3Y57_16685</name>
</gene>
<dbReference type="Pfam" id="PF06347">
    <property type="entry name" value="SH3_4"/>
    <property type="match status" value="2"/>
</dbReference>
<dbReference type="InterPro" id="IPR010466">
    <property type="entry name" value="DUF1058"/>
</dbReference>
<keyword evidence="1" id="KW-0732">Signal</keyword>
<dbReference type="KEGG" id="spha:D3Y57_16685"/>
<accession>A0A494TCQ4</accession>
<dbReference type="OrthoDB" id="9810773at2"/>
<keyword evidence="3" id="KW-1185">Reference proteome</keyword>
<evidence type="ECO:0008006" key="4">
    <source>
        <dbReference type="Google" id="ProtNLM"/>
    </source>
</evidence>
<reference evidence="2 3" key="1">
    <citation type="submission" date="2018-09" db="EMBL/GenBank/DDBJ databases">
        <title>Sphingomonas peninsula sp. nov., isolated from fildes peninsula, Antarctic soil.</title>
        <authorList>
            <person name="Yingchao G."/>
        </authorList>
    </citation>
    <scope>NUCLEOTIDE SEQUENCE [LARGE SCALE GENOMIC DNA]</scope>
    <source>
        <strain evidence="2 3">YZ-8</strain>
    </source>
</reference>
<protein>
    <recommendedName>
        <fullName evidence="4">SH3b domain-containing protein</fullName>
    </recommendedName>
</protein>
<dbReference type="Gene3D" id="2.30.30.40">
    <property type="entry name" value="SH3 Domains"/>
    <property type="match status" value="1"/>
</dbReference>
<evidence type="ECO:0000313" key="3">
    <source>
        <dbReference type="Proteomes" id="UP000276254"/>
    </source>
</evidence>
<evidence type="ECO:0000313" key="2">
    <source>
        <dbReference type="EMBL" id="AYJ87269.1"/>
    </source>
</evidence>
<name>A0A494TCQ4_SPHPE</name>
<dbReference type="AlphaFoldDB" id="A0A494TCQ4"/>
<dbReference type="RefSeq" id="WP_121154403.1">
    <property type="nucleotide sequence ID" value="NZ_CP032829.1"/>
</dbReference>
<organism evidence="2 3">
    <name type="scientific">Sphingomonas paeninsulae</name>
    <dbReference type="NCBI Taxonomy" id="2319844"/>
    <lineage>
        <taxon>Bacteria</taxon>
        <taxon>Pseudomonadati</taxon>
        <taxon>Pseudomonadota</taxon>
        <taxon>Alphaproteobacteria</taxon>
        <taxon>Sphingomonadales</taxon>
        <taxon>Sphingomonadaceae</taxon>
        <taxon>Sphingomonas</taxon>
    </lineage>
</organism>
<dbReference type="Proteomes" id="UP000276254">
    <property type="component" value="Chromosome"/>
</dbReference>
<proteinExistence type="predicted"/>
<feature type="chain" id="PRO_5019780581" description="SH3b domain-containing protein" evidence="1">
    <location>
        <begin position="22"/>
        <end position="157"/>
    </location>
</feature>
<dbReference type="EMBL" id="CP032829">
    <property type="protein sequence ID" value="AYJ87269.1"/>
    <property type="molecule type" value="Genomic_DNA"/>
</dbReference>
<feature type="signal peptide" evidence="1">
    <location>
        <begin position="1"/>
        <end position="21"/>
    </location>
</feature>
<sequence>MRILIHTLILCSLAIPGAAVAERKAPYWASISAGKARMRSGPGRQFPATWMYQRVGLPVKVLEIYPNWRKIQDPDGTTGWVQGNLLSDNRTAIVTGGIREMRAAAAAGASVVWRAEPGVIGLLKQCDRGWCLFDVKGHNGYIEIAHIWGAAADERLP</sequence>
<evidence type="ECO:0000256" key="1">
    <source>
        <dbReference type="SAM" id="SignalP"/>
    </source>
</evidence>